<dbReference type="GO" id="GO:0006355">
    <property type="term" value="P:regulation of DNA-templated transcription"/>
    <property type="evidence" value="ECO:0007669"/>
    <property type="project" value="InterPro"/>
</dbReference>
<dbReference type="PANTHER" id="PTHR44688">
    <property type="entry name" value="DNA-BINDING TRANSCRIPTIONAL ACTIVATOR DEVR_DOSR"/>
    <property type="match status" value="1"/>
</dbReference>
<sequence>MERTILIYDAVPVMKYAYEGLFKDISHCKLYFASSELEMEQLLKAQSFDLVIVDVFVKQKINYSLVKRISRLNKSLNIAVFSAIYEEETKRKLFSLGASVVLEKTDSLEHLTKTLVLLTEGSQYFEAKIKIGNAKLKSSRRTVNPLLKLSSRELQVAELLILGLSNQAMTQRLDLAATTVSTYKKRIFAKTGVTNILELAAVFKKHQ</sequence>
<evidence type="ECO:0000256" key="2">
    <source>
        <dbReference type="ARBA" id="ARBA00023125"/>
    </source>
</evidence>
<feature type="modified residue" description="4-aspartylphosphate" evidence="4">
    <location>
        <position position="54"/>
    </location>
</feature>
<feature type="domain" description="HTH luxR-type" evidence="5">
    <location>
        <begin position="142"/>
        <end position="207"/>
    </location>
</feature>
<keyword evidence="8" id="KW-1185">Reference proteome</keyword>
<dbReference type="PROSITE" id="PS50043">
    <property type="entry name" value="HTH_LUXR_2"/>
    <property type="match status" value="1"/>
</dbReference>
<dbReference type="GO" id="GO:0003677">
    <property type="term" value="F:DNA binding"/>
    <property type="evidence" value="ECO:0007669"/>
    <property type="project" value="UniProtKB-KW"/>
</dbReference>
<dbReference type="Gene3D" id="1.10.10.10">
    <property type="entry name" value="Winged helix-like DNA-binding domain superfamily/Winged helix DNA-binding domain"/>
    <property type="match status" value="1"/>
</dbReference>
<evidence type="ECO:0000256" key="3">
    <source>
        <dbReference type="ARBA" id="ARBA00023163"/>
    </source>
</evidence>
<dbReference type="PANTHER" id="PTHR44688:SF16">
    <property type="entry name" value="DNA-BINDING TRANSCRIPTIONAL ACTIVATOR DEVR_DOSR"/>
    <property type="match status" value="1"/>
</dbReference>
<dbReference type="SMART" id="SM00421">
    <property type="entry name" value="HTH_LUXR"/>
    <property type="match status" value="1"/>
</dbReference>
<reference evidence="7 8" key="1">
    <citation type="submission" date="2016-11" db="EMBL/GenBank/DDBJ databases">
        <authorList>
            <person name="Jaros S."/>
            <person name="Januszkiewicz K."/>
            <person name="Wedrychowicz H."/>
        </authorList>
    </citation>
    <scope>NUCLEOTIDE SEQUENCE [LARGE SCALE GENOMIC DNA]</scope>
    <source>
        <strain evidence="7 8">DSM 25660</strain>
    </source>
</reference>
<evidence type="ECO:0000256" key="1">
    <source>
        <dbReference type="ARBA" id="ARBA00023015"/>
    </source>
</evidence>
<dbReference type="STRING" id="1124188.SAMN05444377_11490"/>
<dbReference type="InterPro" id="IPR000792">
    <property type="entry name" value="Tscrpt_reg_LuxR_C"/>
</dbReference>
<dbReference type="PRINTS" id="PR00038">
    <property type="entry name" value="HTHLUXR"/>
</dbReference>
<name>A0A1M5DC99_9FLAO</name>
<dbReference type="CDD" id="cd00156">
    <property type="entry name" value="REC"/>
    <property type="match status" value="1"/>
</dbReference>
<dbReference type="EMBL" id="FQVQ01000014">
    <property type="protein sequence ID" value="SHF64545.1"/>
    <property type="molecule type" value="Genomic_DNA"/>
</dbReference>
<evidence type="ECO:0000313" key="7">
    <source>
        <dbReference type="EMBL" id="SHF64545.1"/>
    </source>
</evidence>
<dbReference type="InterPro" id="IPR036388">
    <property type="entry name" value="WH-like_DNA-bd_sf"/>
</dbReference>
<dbReference type="InterPro" id="IPR001789">
    <property type="entry name" value="Sig_transdc_resp-reg_receiver"/>
</dbReference>
<evidence type="ECO:0000259" key="6">
    <source>
        <dbReference type="PROSITE" id="PS50110"/>
    </source>
</evidence>
<dbReference type="CDD" id="cd06170">
    <property type="entry name" value="LuxR_C_like"/>
    <property type="match status" value="1"/>
</dbReference>
<dbReference type="Pfam" id="PF00196">
    <property type="entry name" value="GerE"/>
    <property type="match status" value="1"/>
</dbReference>
<proteinExistence type="predicted"/>
<keyword evidence="2" id="KW-0238">DNA-binding</keyword>
<dbReference type="RefSeq" id="WP_143161785.1">
    <property type="nucleotide sequence ID" value="NZ_FQVQ01000014.1"/>
</dbReference>
<evidence type="ECO:0000256" key="4">
    <source>
        <dbReference type="PROSITE-ProRule" id="PRU00169"/>
    </source>
</evidence>
<protein>
    <submittedName>
        <fullName evidence="7">Two component transcriptional regulator, LuxR family</fullName>
    </submittedName>
</protein>
<dbReference type="SUPFAM" id="SSF52172">
    <property type="entry name" value="CheY-like"/>
    <property type="match status" value="1"/>
</dbReference>
<feature type="domain" description="Response regulatory" evidence="6">
    <location>
        <begin position="4"/>
        <end position="119"/>
    </location>
</feature>
<keyword evidence="3" id="KW-0804">Transcription</keyword>
<accession>A0A1M5DC99</accession>
<keyword evidence="4" id="KW-0597">Phosphoprotein</keyword>
<dbReference type="GO" id="GO:0000160">
    <property type="term" value="P:phosphorelay signal transduction system"/>
    <property type="evidence" value="ECO:0007669"/>
    <property type="project" value="InterPro"/>
</dbReference>
<dbReference type="InterPro" id="IPR011006">
    <property type="entry name" value="CheY-like_superfamily"/>
</dbReference>
<dbReference type="PROSITE" id="PS50110">
    <property type="entry name" value="RESPONSE_REGULATORY"/>
    <property type="match status" value="1"/>
</dbReference>
<dbReference type="Proteomes" id="UP000184147">
    <property type="component" value="Unassembled WGS sequence"/>
</dbReference>
<dbReference type="Gene3D" id="3.40.50.2300">
    <property type="match status" value="1"/>
</dbReference>
<gene>
    <name evidence="7" type="ORF">SAMN05444377_11490</name>
</gene>
<evidence type="ECO:0000313" key="8">
    <source>
        <dbReference type="Proteomes" id="UP000184147"/>
    </source>
</evidence>
<dbReference type="SUPFAM" id="SSF46894">
    <property type="entry name" value="C-terminal effector domain of the bipartite response regulators"/>
    <property type="match status" value="1"/>
</dbReference>
<dbReference type="InterPro" id="IPR016032">
    <property type="entry name" value="Sig_transdc_resp-reg_C-effctor"/>
</dbReference>
<evidence type="ECO:0000259" key="5">
    <source>
        <dbReference type="PROSITE" id="PS50043"/>
    </source>
</evidence>
<organism evidence="7 8">
    <name type="scientific">Flavobacterium fontis</name>
    <dbReference type="NCBI Taxonomy" id="1124188"/>
    <lineage>
        <taxon>Bacteria</taxon>
        <taxon>Pseudomonadati</taxon>
        <taxon>Bacteroidota</taxon>
        <taxon>Flavobacteriia</taxon>
        <taxon>Flavobacteriales</taxon>
        <taxon>Flavobacteriaceae</taxon>
        <taxon>Flavobacterium</taxon>
    </lineage>
</organism>
<dbReference type="AlphaFoldDB" id="A0A1M5DC99"/>
<dbReference type="Pfam" id="PF00072">
    <property type="entry name" value="Response_reg"/>
    <property type="match status" value="1"/>
</dbReference>
<dbReference type="OrthoDB" id="1013073at2"/>
<keyword evidence="1" id="KW-0805">Transcription regulation</keyword>